<evidence type="ECO:0000313" key="8">
    <source>
        <dbReference type="EMBL" id="KKN97059.1"/>
    </source>
</evidence>
<sequence>MFIHYRTQGLILRKIDRGEANQFFTVYTKDYGKVEILGKAIRKIKSKLRSGADIFYLSDIEFIRGKIHKTLTDAILIEKFPQIQKDLGKLIIAGKIAASLDVLAGTEEKEEMIWSLLLKTFRILNSHQSSVKNFQLIYHYFFWKLLIILGYKPELYNCLICQKKLIPSLLFFNPQEGGVICNNCFQKSKIGEEISPDTTKILRFILIKDWKTISRLKASDHDLKLLNGISDLYLSCSARSVIPSP</sequence>
<protein>
    <recommendedName>
        <fullName evidence="2">DNA repair protein RecO</fullName>
    </recommendedName>
    <alternativeName>
        <fullName evidence="6">Recombination protein O</fullName>
    </alternativeName>
</protein>
<comment type="caution">
    <text evidence="8">The sequence shown here is derived from an EMBL/GenBank/DDBJ whole genome shotgun (WGS) entry which is preliminary data.</text>
</comment>
<proteinExistence type="inferred from homology"/>
<dbReference type="InterPro" id="IPR012340">
    <property type="entry name" value="NA-bd_OB-fold"/>
</dbReference>
<evidence type="ECO:0000256" key="6">
    <source>
        <dbReference type="ARBA" id="ARBA00033409"/>
    </source>
</evidence>
<dbReference type="InterPro" id="IPR042242">
    <property type="entry name" value="RecO_C"/>
</dbReference>
<gene>
    <name evidence="8" type="ORF">LCGC14_0160160</name>
</gene>
<accession>A0A0F9UZ91</accession>
<dbReference type="PANTHER" id="PTHR33991:SF1">
    <property type="entry name" value="DNA REPAIR PROTEIN RECO"/>
    <property type="match status" value="1"/>
</dbReference>
<dbReference type="GO" id="GO:0006302">
    <property type="term" value="P:double-strand break repair"/>
    <property type="evidence" value="ECO:0007669"/>
    <property type="project" value="TreeGrafter"/>
</dbReference>
<comment type="similarity">
    <text evidence="1">Belongs to the RecO family.</text>
</comment>
<dbReference type="PANTHER" id="PTHR33991">
    <property type="entry name" value="DNA REPAIR PROTEIN RECO"/>
    <property type="match status" value="1"/>
</dbReference>
<name>A0A0F9UZ91_9ZZZZ</name>
<evidence type="ECO:0000256" key="5">
    <source>
        <dbReference type="ARBA" id="ARBA00023204"/>
    </source>
</evidence>
<reference evidence="8" key="1">
    <citation type="journal article" date="2015" name="Nature">
        <title>Complex archaea that bridge the gap between prokaryotes and eukaryotes.</title>
        <authorList>
            <person name="Spang A."/>
            <person name="Saw J.H."/>
            <person name="Jorgensen S.L."/>
            <person name="Zaremba-Niedzwiedzka K."/>
            <person name="Martijn J."/>
            <person name="Lind A.E."/>
            <person name="van Eijk R."/>
            <person name="Schleper C."/>
            <person name="Guy L."/>
            <person name="Ettema T.J."/>
        </authorList>
    </citation>
    <scope>NUCLEOTIDE SEQUENCE</scope>
</reference>
<dbReference type="GO" id="GO:0006310">
    <property type="term" value="P:DNA recombination"/>
    <property type="evidence" value="ECO:0007669"/>
    <property type="project" value="UniProtKB-KW"/>
</dbReference>
<feature type="domain" description="DNA replication/recombination mediator RecO N-terminal" evidence="7">
    <location>
        <begin position="4"/>
        <end position="79"/>
    </location>
</feature>
<keyword evidence="4" id="KW-0233">DNA recombination</keyword>
<keyword evidence="5" id="KW-0234">DNA repair</keyword>
<dbReference type="EMBL" id="LAZR01000060">
    <property type="protein sequence ID" value="KKN97059.1"/>
    <property type="molecule type" value="Genomic_DNA"/>
</dbReference>
<dbReference type="InterPro" id="IPR003717">
    <property type="entry name" value="RecO"/>
</dbReference>
<dbReference type="NCBIfam" id="TIGR00613">
    <property type="entry name" value="reco"/>
    <property type="match status" value="1"/>
</dbReference>
<dbReference type="SUPFAM" id="SSF50249">
    <property type="entry name" value="Nucleic acid-binding proteins"/>
    <property type="match status" value="1"/>
</dbReference>
<organism evidence="8">
    <name type="scientific">marine sediment metagenome</name>
    <dbReference type="NCBI Taxonomy" id="412755"/>
    <lineage>
        <taxon>unclassified sequences</taxon>
        <taxon>metagenomes</taxon>
        <taxon>ecological metagenomes</taxon>
    </lineage>
</organism>
<evidence type="ECO:0000256" key="1">
    <source>
        <dbReference type="ARBA" id="ARBA00007452"/>
    </source>
</evidence>
<dbReference type="InterPro" id="IPR037278">
    <property type="entry name" value="ARFGAP/RecO"/>
</dbReference>
<dbReference type="Pfam" id="PF11967">
    <property type="entry name" value="RecO_N"/>
    <property type="match status" value="1"/>
</dbReference>
<dbReference type="HAMAP" id="MF_00201">
    <property type="entry name" value="RecO"/>
    <property type="match status" value="1"/>
</dbReference>
<dbReference type="InterPro" id="IPR022572">
    <property type="entry name" value="DNA_rep/recomb_RecO_N"/>
</dbReference>
<dbReference type="SUPFAM" id="SSF57863">
    <property type="entry name" value="ArfGap/RecO-like zinc finger"/>
    <property type="match status" value="1"/>
</dbReference>
<dbReference type="Gene3D" id="1.20.1440.120">
    <property type="entry name" value="Recombination protein O, C-terminal domain"/>
    <property type="match status" value="1"/>
</dbReference>
<dbReference type="Gene3D" id="2.40.50.140">
    <property type="entry name" value="Nucleic acid-binding proteins"/>
    <property type="match status" value="1"/>
</dbReference>
<evidence type="ECO:0000256" key="2">
    <source>
        <dbReference type="ARBA" id="ARBA00021310"/>
    </source>
</evidence>
<dbReference type="Pfam" id="PF02565">
    <property type="entry name" value="RecO_C"/>
    <property type="match status" value="1"/>
</dbReference>
<evidence type="ECO:0000256" key="4">
    <source>
        <dbReference type="ARBA" id="ARBA00023172"/>
    </source>
</evidence>
<dbReference type="AlphaFoldDB" id="A0A0F9UZ91"/>
<keyword evidence="3" id="KW-0227">DNA damage</keyword>
<dbReference type="GO" id="GO:0043590">
    <property type="term" value="C:bacterial nucleoid"/>
    <property type="evidence" value="ECO:0007669"/>
    <property type="project" value="TreeGrafter"/>
</dbReference>
<evidence type="ECO:0000256" key="3">
    <source>
        <dbReference type="ARBA" id="ARBA00022763"/>
    </source>
</evidence>
<evidence type="ECO:0000259" key="7">
    <source>
        <dbReference type="Pfam" id="PF11967"/>
    </source>
</evidence>